<accession>A0AA38HXH9</accession>
<name>A0AA38HXH9_9CUCU</name>
<dbReference type="Proteomes" id="UP001168821">
    <property type="component" value="Unassembled WGS sequence"/>
</dbReference>
<sequence length="70" mass="7882">MIKSSRASPWEAAEGASAVSKQVNKTTNQSMKLSENMSAVTPLDHNKRSRRSCHRKRTLLILSRIMEGIR</sequence>
<organism evidence="2 3">
    <name type="scientific">Zophobas morio</name>
    <dbReference type="NCBI Taxonomy" id="2755281"/>
    <lineage>
        <taxon>Eukaryota</taxon>
        <taxon>Metazoa</taxon>
        <taxon>Ecdysozoa</taxon>
        <taxon>Arthropoda</taxon>
        <taxon>Hexapoda</taxon>
        <taxon>Insecta</taxon>
        <taxon>Pterygota</taxon>
        <taxon>Neoptera</taxon>
        <taxon>Endopterygota</taxon>
        <taxon>Coleoptera</taxon>
        <taxon>Polyphaga</taxon>
        <taxon>Cucujiformia</taxon>
        <taxon>Tenebrionidae</taxon>
        <taxon>Zophobas</taxon>
    </lineage>
</organism>
<dbReference type="AlphaFoldDB" id="A0AA38HXH9"/>
<reference evidence="2" key="1">
    <citation type="journal article" date="2023" name="G3 (Bethesda)">
        <title>Whole genome assemblies of Zophobas morio and Tenebrio molitor.</title>
        <authorList>
            <person name="Kaur S."/>
            <person name="Stinson S.A."/>
            <person name="diCenzo G.C."/>
        </authorList>
    </citation>
    <scope>NUCLEOTIDE SEQUENCE</scope>
    <source>
        <strain evidence="2">QUZm001</strain>
    </source>
</reference>
<feature type="compositionally biased region" description="Polar residues" evidence="1">
    <location>
        <begin position="19"/>
        <end position="39"/>
    </location>
</feature>
<keyword evidence="3" id="KW-1185">Reference proteome</keyword>
<gene>
    <name evidence="2" type="ORF">Zmor_022999</name>
</gene>
<proteinExistence type="predicted"/>
<feature type="region of interest" description="Disordered" evidence="1">
    <location>
        <begin position="1"/>
        <end position="53"/>
    </location>
</feature>
<comment type="caution">
    <text evidence="2">The sequence shown here is derived from an EMBL/GenBank/DDBJ whole genome shotgun (WGS) entry which is preliminary data.</text>
</comment>
<protein>
    <submittedName>
        <fullName evidence="2">Uncharacterized protein</fullName>
    </submittedName>
</protein>
<evidence type="ECO:0000256" key="1">
    <source>
        <dbReference type="SAM" id="MobiDB-lite"/>
    </source>
</evidence>
<evidence type="ECO:0000313" key="3">
    <source>
        <dbReference type="Proteomes" id="UP001168821"/>
    </source>
</evidence>
<dbReference type="EMBL" id="JALNTZ010000007">
    <property type="protein sequence ID" value="KAJ3645333.1"/>
    <property type="molecule type" value="Genomic_DNA"/>
</dbReference>
<evidence type="ECO:0000313" key="2">
    <source>
        <dbReference type="EMBL" id="KAJ3645333.1"/>
    </source>
</evidence>